<accession>A0A455ZDS9</accession>
<dbReference type="RefSeq" id="WP_058877898.1">
    <property type="nucleotide sequence ID" value="NZ_CP077751.1"/>
</dbReference>
<gene>
    <name evidence="1" type="primary">ardA</name>
</gene>
<reference evidence="1" key="7">
    <citation type="journal article" date="2017" name="Sci. Rep.">
        <title>Genomic features, phylogenetic relationships, and comparative genomics of Elizabethkingia anophelis strain EM361-97 isolated in Taiwan.</title>
        <authorList>
            <person name="Lin J.N."/>
            <person name="Lai C.H."/>
            <person name="Yang C.H."/>
            <person name="Huang Y.H."/>
            <person name="Lin H.H."/>
        </authorList>
    </citation>
    <scope>NUCLEOTIDE SEQUENCE</scope>
</reference>
<reference evidence="1" key="1">
    <citation type="journal article" date="2014" name="Genome Biol. Evol.">
        <title>Comparative genomic analysis of malaria mosquito vector-associated novel pathogen Elizabethkingia anophelis.</title>
        <authorList>
            <person name="Teo J."/>
            <person name="Tan S.Y."/>
            <person name="Liu Y."/>
            <person name="Tay M."/>
            <person name="Ding Y."/>
            <person name="Li Y."/>
            <person name="Kjelleberg S."/>
            <person name="Givskov M."/>
            <person name="Lin R.T."/>
            <person name="Yang L."/>
        </authorList>
    </citation>
    <scope>NUCLEOTIDE SEQUENCE</scope>
</reference>
<dbReference type="Gene3D" id="3.10.20.480">
    <property type="entry name" value="Antirestriction protein ArdA, domain 1"/>
    <property type="match status" value="1"/>
</dbReference>
<dbReference type="InterPro" id="IPR041893">
    <property type="entry name" value="ArdA_dom3"/>
</dbReference>
<reference evidence="1" key="3">
    <citation type="journal article" date="2016" name="Genome Announc.">
        <title>Complete Genome Sequences of Four Strains from the 2015-2016 Elizabethkingia anophelis Outbreak.</title>
        <authorList>
            <person name="Nicholson A.C."/>
            <person name="Whitney A.M."/>
            <person name="Emery B.D."/>
            <person name="Bell M.E."/>
            <person name="Gartin J.T."/>
            <person name="Humrighouse B.W."/>
            <person name="Loparev V.N."/>
            <person name="Batra D."/>
            <person name="Sheth M."/>
            <person name="Rowe L.A."/>
            <person name="Juieng P."/>
            <person name="Knipe K."/>
            <person name="Gulvik C."/>
            <person name="McQuiston J.R."/>
        </authorList>
    </citation>
    <scope>NUCLEOTIDE SEQUENCE</scope>
</reference>
<dbReference type="InterPro" id="IPR009899">
    <property type="entry name" value="ArdA"/>
</dbReference>
<dbReference type="EMBL" id="BK010598">
    <property type="protein sequence ID" value="DAC75013.1"/>
    <property type="molecule type" value="Genomic_DNA"/>
</dbReference>
<dbReference type="Pfam" id="PF07275">
    <property type="entry name" value="ArdA"/>
    <property type="match status" value="1"/>
</dbReference>
<dbReference type="AlphaFoldDB" id="A0A455ZDS9"/>
<reference evidence="1" key="4">
    <citation type="journal article" date="2016" name="Sci. Rep.">
        <title>Genomic epidemiology and global diversity of the emerging bacterial pathogen Elizabethkingia anophelis.</title>
        <authorList>
            <person name="Breurec S."/>
            <person name="Criscuolo A."/>
            <person name="Diancourt L."/>
            <person name="Rendueles O."/>
            <person name="Vandenbogaert M."/>
            <person name="Passet V."/>
            <person name="Caro V."/>
            <person name="Rocha E.P."/>
            <person name="Touchon M."/>
            <person name="Brisse S."/>
        </authorList>
    </citation>
    <scope>NUCLEOTIDE SEQUENCE</scope>
</reference>
<organism evidence="1">
    <name type="scientific">Elizabethkingia anophelis</name>
    <dbReference type="NCBI Taxonomy" id="1117645"/>
    <lineage>
        <taxon>Bacteria</taxon>
        <taxon>Pseudomonadati</taxon>
        <taxon>Bacteroidota</taxon>
        <taxon>Flavobacteriia</taxon>
        <taxon>Flavobacteriales</taxon>
        <taxon>Weeksellaceae</taxon>
        <taxon>Elizabethkingia</taxon>
    </lineage>
</organism>
<name>A0A455ZDS9_9FLAO</name>
<reference evidence="1" key="8">
    <citation type="journal article" date="2018" name="J. ISSAAS">
        <title>In Silico Identification of Three Types of Integrative and Conjugative Elements (ICEs) in Elizabethkingia anophelis Strains Isolated from Around the World.</title>
        <authorList>
            <person name="Xu J."/>
            <person name="Pei D."/>
            <person name="Nicholson A."/>
            <person name="Lan Y."/>
            <person name="Xia Q."/>
        </authorList>
    </citation>
    <scope>NUCLEOTIDE SEQUENCE</scope>
</reference>
<proteinExistence type="predicted"/>
<dbReference type="InterPro" id="IPR041895">
    <property type="entry name" value="ArdA_dom1"/>
</dbReference>
<evidence type="ECO:0000313" key="1">
    <source>
        <dbReference type="EMBL" id="DAC75013.1"/>
    </source>
</evidence>
<reference evidence="1" key="5">
    <citation type="journal article" date="2017" name="Genome Announc.">
        <title>Complete Circularized Genome Sequences of Four Strains of Elizabethkingia anophelis, Including Two Novel Strains Isolated from Wild-Caught Anopheles sinensis.</title>
        <authorList>
            <person name="Pei D."/>
            <person name="Nicholson A.C."/>
            <person name="Jiang J."/>
            <person name="Chen H."/>
            <person name="Whitney A.M."/>
            <person name="Villarma A."/>
            <person name="Bell M."/>
            <person name="Humrighouse B."/>
            <person name="Rowe L.A."/>
            <person name="Sheth M."/>
            <person name="Batra D."/>
            <person name="Juieng P."/>
            <person name="Loparev V.N."/>
            <person name="McQuiston J.R."/>
            <person name="Lan Y."/>
            <person name="Ma Y."/>
            <person name="Xu J."/>
        </authorList>
    </citation>
    <scope>NUCLEOTIDE SEQUENCE</scope>
</reference>
<sequence>MALATDIMIDEAAIYVGTYRKYNEGSLYGKWLSLSDYADKEEFYKACAELHKDERDPEFMFQDYENIPDSLVGECWISEKFFEIRDELVKMTEDEARAFYIWCSNGHHDLSSESIDGLISQFQDDYVGQYASEVDFAWELVAERTDINAFVHTYFDYEAYARDIFRGDYWFEDGYVFNNS</sequence>
<dbReference type="Gene3D" id="1.10.10.1190">
    <property type="entry name" value="Antirestriction protein ArdA, domain 3"/>
    <property type="match status" value="1"/>
</dbReference>
<reference evidence="1" key="6">
    <citation type="journal article" date="2017" name="Nat. Commun.">
        <title>Evolutionary dynamics and genomic features of the Elizabethkingia anophelis 2015 to 2016 Wisconsin outbreak strain.</title>
        <authorList>
            <person name="Perrin A."/>
            <person name="Larsonneur E."/>
            <person name="Nicholson A.C."/>
            <person name="Edwards D.J."/>
            <person name="Gundlach K.M."/>
            <person name="Whitney A.M."/>
            <person name="Gulvik C.A."/>
            <person name="Bell M.E."/>
            <person name="Rendueles O."/>
            <person name="Cury J."/>
            <person name="Hugon P."/>
            <person name="Clermont D."/>
            <person name="Enouf V."/>
            <person name="Loparev V."/>
            <person name="Juieng P."/>
            <person name="Monson T."/>
            <person name="Warshauer D."/>
            <person name="Elbadawi L.I."/>
            <person name="Walters M.S."/>
            <person name="Crist M.B."/>
            <person name="Noble-Wang J."/>
            <person name="Borlaug G."/>
            <person name="Rocha E.P.C."/>
            <person name="Criscuolo A."/>
            <person name="Touchon M."/>
            <person name="Davis J.P."/>
            <person name="Holt K.E."/>
            <person name="McQuiston J.R."/>
            <person name="Brisse S."/>
        </authorList>
    </citation>
    <scope>NUCLEOTIDE SEQUENCE</scope>
</reference>
<reference evidence="1" key="2">
    <citation type="journal article" date="2014" name="PLoS ONE">
        <title>Insights from the genome annotation of Elizabethkingia anophelis from the malaria vector Anopheles gambiae.</title>
        <authorList>
            <person name="Kukutla P."/>
            <person name="Lindberg B.G."/>
            <person name="Pei D."/>
            <person name="Rayl M."/>
            <person name="Yu W."/>
            <person name="Steritz M."/>
            <person name="Faye I."/>
            <person name="Xu J."/>
        </authorList>
    </citation>
    <scope>NUCLEOTIDE SEQUENCE</scope>
</reference>
<protein>
    <submittedName>
        <fullName evidence="1">Antirestriction protein ArdA</fullName>
    </submittedName>
</protein>